<feature type="domain" description="Peptidase M28" evidence="10">
    <location>
        <begin position="107"/>
        <end position="294"/>
    </location>
</feature>
<evidence type="ECO:0000256" key="8">
    <source>
        <dbReference type="ARBA" id="ARBA00031512"/>
    </source>
</evidence>
<sequence length="746" mass="79747">MRKTLLLALIVAGLLAGMAATRWLSLPPPLRANNAAGQFDAVRAKARLARVLGNEAPHPADSAAIDGVRERLIAEIRALGLQPRVTDRFACNKLQKSSGVSCARVRNVLVTVGTPASAPNLLINSHYDSVPVGPGASDAGLGVAAMLETLALLKDRQLPRQLTFLFNEGEEIGLIGARAFLDADPLSRRIDALINLEARGTTGPVNMFETSVPNGAAVRLFKENVRNPVANSMAVSAYRLLPNSTDVNTFVEERDWLFLNFAPIGNETRYHSPGDDLAAIDLATLQHMGDQLLEVGGALASGATPEKRDSDKLFMSIGTRWLLTMSAISPAFLAVLLVVGLCIDFVRRERRTEALPVATAMPLLLLVLLVPVALAWAGLSLVGTLREGQFWRAHQTTSELAIYAGVIAAGVALLAGMKRWTLPQLRRAWWLLFVLIGVLFSVFAPGAMVYFLLPPLIFVIGTASRTRKPAAETAGSLLAAMLLFVTLGAALGLVQDLINSGPLWLLALLGGLVLMPWLIEARPLVEGWRWSRVAAVALAFAVLAWVPAAVAPAYSADRQQQWTLQYVVGAGPDQPLWSVVNDRKPLPSEWAGFGPWRQGTLPFSTRPRWLAPARPVAGLVPARALPVEARATPGGRRVRLRLQSNGADSIALIAPPAAVIAGLGIPGQLRAVDRGAKGPYSLTCTGRSCDGQVVELSVGPRPVVLQVVGTRWALPAIAAPLVAARPANARPQYLPDASITIERVQI</sequence>
<proteinExistence type="inferred from homology"/>
<feature type="transmembrane region" description="Helical" evidence="9">
    <location>
        <begin position="355"/>
        <end position="380"/>
    </location>
</feature>
<evidence type="ECO:0000256" key="7">
    <source>
        <dbReference type="ARBA" id="ARBA00023180"/>
    </source>
</evidence>
<dbReference type="InterPro" id="IPR045175">
    <property type="entry name" value="M28_fam"/>
</dbReference>
<evidence type="ECO:0000256" key="5">
    <source>
        <dbReference type="ARBA" id="ARBA00022554"/>
    </source>
</evidence>
<evidence type="ECO:0000256" key="6">
    <source>
        <dbReference type="ARBA" id="ARBA00022989"/>
    </source>
</evidence>
<dbReference type="Gene3D" id="3.40.630.10">
    <property type="entry name" value="Zn peptidases"/>
    <property type="match status" value="1"/>
</dbReference>
<comment type="function">
    <text evidence="1">May be involved in vacuolar sorting and osmoregulation.</text>
</comment>
<evidence type="ECO:0000256" key="4">
    <source>
        <dbReference type="ARBA" id="ARBA00017435"/>
    </source>
</evidence>
<feature type="transmembrane region" description="Helical" evidence="9">
    <location>
        <begin position="531"/>
        <end position="554"/>
    </location>
</feature>
<evidence type="ECO:0000259" key="10">
    <source>
        <dbReference type="Pfam" id="PF04389"/>
    </source>
</evidence>
<feature type="transmembrane region" description="Helical" evidence="9">
    <location>
        <begin position="473"/>
        <end position="494"/>
    </location>
</feature>
<organism evidence="11 12">
    <name type="scientific">Sphingomonas glaciei</name>
    <dbReference type="NCBI Taxonomy" id="2938948"/>
    <lineage>
        <taxon>Bacteria</taxon>
        <taxon>Pseudomonadati</taxon>
        <taxon>Pseudomonadota</taxon>
        <taxon>Alphaproteobacteria</taxon>
        <taxon>Sphingomonadales</taxon>
        <taxon>Sphingomonadaceae</taxon>
        <taxon>Sphingomonas</taxon>
    </lineage>
</organism>
<keyword evidence="7" id="KW-0325">Glycoprotein</keyword>
<dbReference type="SUPFAM" id="SSF53187">
    <property type="entry name" value="Zn-dependent exopeptidases"/>
    <property type="match status" value="1"/>
</dbReference>
<gene>
    <name evidence="11" type="ORF">M1K48_03590</name>
</gene>
<evidence type="ECO:0000256" key="1">
    <source>
        <dbReference type="ARBA" id="ARBA00003273"/>
    </source>
</evidence>
<protein>
    <recommendedName>
        <fullName evidence="4">Vacuolar membrane protease</fullName>
    </recommendedName>
    <alternativeName>
        <fullName evidence="8">FXNA-related family protease 1</fullName>
    </alternativeName>
</protein>
<keyword evidence="5" id="KW-0926">Vacuole</keyword>
<accession>A0ABY5MW87</accession>
<dbReference type="Proteomes" id="UP000831921">
    <property type="component" value="Chromosome"/>
</dbReference>
<dbReference type="PANTHER" id="PTHR12147">
    <property type="entry name" value="METALLOPEPTIDASE M28 FAMILY MEMBER"/>
    <property type="match status" value="1"/>
</dbReference>
<keyword evidence="9" id="KW-0472">Membrane</keyword>
<dbReference type="PANTHER" id="PTHR12147:SF58">
    <property type="entry name" value="VACUOLAR MEMBRANE PROTEASE"/>
    <property type="match status" value="1"/>
</dbReference>
<comment type="subcellular location">
    <subcellularLocation>
        <location evidence="2">Vacuole membrane</location>
        <topology evidence="2">Multi-pass membrane protein</topology>
    </subcellularLocation>
</comment>
<evidence type="ECO:0000256" key="2">
    <source>
        <dbReference type="ARBA" id="ARBA00004128"/>
    </source>
</evidence>
<dbReference type="InterPro" id="IPR007484">
    <property type="entry name" value="Peptidase_M28"/>
</dbReference>
<evidence type="ECO:0000256" key="3">
    <source>
        <dbReference type="ARBA" id="ARBA00010918"/>
    </source>
</evidence>
<name>A0ABY5MW87_9SPHN</name>
<keyword evidence="9" id="KW-0812">Transmembrane</keyword>
<feature type="transmembrane region" description="Helical" evidence="9">
    <location>
        <begin position="501"/>
        <end position="519"/>
    </location>
</feature>
<dbReference type="RefSeq" id="WP_249504499.1">
    <property type="nucleotide sequence ID" value="NZ_CP097253.1"/>
</dbReference>
<feature type="transmembrane region" description="Helical" evidence="9">
    <location>
        <begin position="321"/>
        <end position="343"/>
    </location>
</feature>
<evidence type="ECO:0000313" key="12">
    <source>
        <dbReference type="Proteomes" id="UP000831921"/>
    </source>
</evidence>
<feature type="transmembrane region" description="Helical" evidence="9">
    <location>
        <begin position="400"/>
        <end position="417"/>
    </location>
</feature>
<reference evidence="11 12" key="1">
    <citation type="submission" date="2022-05" db="EMBL/GenBank/DDBJ databases">
        <title>S8-45 Sphingomonas ultraviolaceadurans.</title>
        <authorList>
            <person name="Liu Y."/>
        </authorList>
    </citation>
    <scope>NUCLEOTIDE SEQUENCE [LARGE SCALE GENOMIC DNA]</scope>
    <source>
        <strain evidence="11 12">S8-45</strain>
    </source>
</reference>
<keyword evidence="6 9" id="KW-1133">Transmembrane helix</keyword>
<evidence type="ECO:0000256" key="9">
    <source>
        <dbReference type="SAM" id="Phobius"/>
    </source>
</evidence>
<dbReference type="Pfam" id="PF04389">
    <property type="entry name" value="Peptidase_M28"/>
    <property type="match status" value="1"/>
</dbReference>
<dbReference type="EMBL" id="CP097253">
    <property type="protein sequence ID" value="UUR08728.1"/>
    <property type="molecule type" value="Genomic_DNA"/>
</dbReference>
<comment type="similarity">
    <text evidence="3">Belongs to the peptidase M28 family.</text>
</comment>
<keyword evidence="12" id="KW-1185">Reference proteome</keyword>
<feature type="transmembrane region" description="Helical" evidence="9">
    <location>
        <begin position="429"/>
        <end position="453"/>
    </location>
</feature>
<evidence type="ECO:0000313" key="11">
    <source>
        <dbReference type="EMBL" id="UUR08728.1"/>
    </source>
</evidence>